<dbReference type="NCBIfam" id="NF047853">
    <property type="entry name" value="tRm6a37MtseTrmN"/>
    <property type="match status" value="1"/>
</dbReference>
<dbReference type="HAMAP" id="MF_01872">
    <property type="entry name" value="tRNA_methyltr_YfiC"/>
    <property type="match status" value="1"/>
</dbReference>
<protein>
    <recommendedName>
        <fullName evidence="6">tRNA1(Val) (adenine(37)-N6)-methyltransferase</fullName>
        <ecNumber evidence="6">2.1.1.223</ecNumber>
    </recommendedName>
    <alternativeName>
        <fullName evidence="6">tRNA m6A37 methyltransferase</fullName>
    </alternativeName>
</protein>
<proteinExistence type="inferred from homology"/>
<dbReference type="GO" id="GO:0003676">
    <property type="term" value="F:nucleic acid binding"/>
    <property type="evidence" value="ECO:0007669"/>
    <property type="project" value="InterPro"/>
</dbReference>
<evidence type="ECO:0000256" key="1">
    <source>
        <dbReference type="ARBA" id="ARBA00022490"/>
    </source>
</evidence>
<dbReference type="SUPFAM" id="SSF53335">
    <property type="entry name" value="S-adenosyl-L-methionine-dependent methyltransferases"/>
    <property type="match status" value="1"/>
</dbReference>
<dbReference type="InterPro" id="IPR007848">
    <property type="entry name" value="Small_mtfrase_dom"/>
</dbReference>
<feature type="domain" description="Methyltransferase small" evidence="7">
    <location>
        <begin position="47"/>
        <end position="130"/>
    </location>
</feature>
<organism evidence="8 9">
    <name type="scientific">Brenneria goodwinii</name>
    <dbReference type="NCBI Taxonomy" id="1109412"/>
    <lineage>
        <taxon>Bacteria</taxon>
        <taxon>Pseudomonadati</taxon>
        <taxon>Pseudomonadota</taxon>
        <taxon>Gammaproteobacteria</taxon>
        <taxon>Enterobacterales</taxon>
        <taxon>Pectobacteriaceae</taxon>
        <taxon>Brenneria</taxon>
    </lineage>
</organism>
<dbReference type="STRING" id="1109412.BN1221_02839"/>
<comment type="catalytic activity">
    <reaction evidence="6">
        <text>adenosine(37) in tRNA1(Val) + S-adenosyl-L-methionine = N(6)-methyladenosine(37) in tRNA1(Val) + S-adenosyl-L-homocysteine + H(+)</text>
        <dbReference type="Rhea" id="RHEA:43160"/>
        <dbReference type="Rhea" id="RHEA-COMP:10369"/>
        <dbReference type="Rhea" id="RHEA-COMP:10370"/>
        <dbReference type="ChEBI" id="CHEBI:15378"/>
        <dbReference type="ChEBI" id="CHEBI:57856"/>
        <dbReference type="ChEBI" id="CHEBI:59789"/>
        <dbReference type="ChEBI" id="CHEBI:74411"/>
        <dbReference type="ChEBI" id="CHEBI:74449"/>
        <dbReference type="EC" id="2.1.1.223"/>
    </reaction>
</comment>
<keyword evidence="2 6" id="KW-0489">Methyltransferase</keyword>
<dbReference type="PANTHER" id="PTHR47739:SF1">
    <property type="entry name" value="TRNA1(VAL) (ADENINE(37)-N6)-METHYLTRANSFERASE"/>
    <property type="match status" value="1"/>
</dbReference>
<dbReference type="InterPro" id="IPR002052">
    <property type="entry name" value="DNA_methylase_N6_adenine_CS"/>
</dbReference>
<sequence length="248" mass="27476">MSGQADNKPVLRQGGFTFKQFFVAHDRCAMKVGTDGILLGAWAPVSGAGRILDIGCGSGLIALMLAQRSDDNVRVDAVELDTDAGRQAAENIAASPWPERMTVYIDDIVKFAEAGTARYSLIVSNPPYFAPGIACRSAPRAQARYTVALTHELLLNCARRLIMPDGMFCVVLPMQGVENFVRLAQQHGWFIRQRTDVTEYVCRPAHRVLLALSRQAGDCPERQLAIRDADRRYSAEFQALTKCFYLFM</sequence>
<keyword evidence="1 6" id="KW-0963">Cytoplasm</keyword>
<keyword evidence="4 6" id="KW-0949">S-adenosyl-L-methionine</keyword>
<comment type="subcellular location">
    <subcellularLocation>
        <location evidence="6">Cytoplasm</location>
    </subcellularLocation>
</comment>
<keyword evidence="5 6" id="KW-0819">tRNA processing</keyword>
<gene>
    <name evidence="8" type="ORF">BN1221_02839</name>
</gene>
<dbReference type="GO" id="GO:0016430">
    <property type="term" value="F:tRNA (adenine-N6)-methyltransferase activity"/>
    <property type="evidence" value="ECO:0007669"/>
    <property type="project" value="UniProtKB-UniRule"/>
</dbReference>
<evidence type="ECO:0000313" key="9">
    <source>
        <dbReference type="Proteomes" id="UP000044377"/>
    </source>
</evidence>
<dbReference type="Proteomes" id="UP000044377">
    <property type="component" value="Unassembled WGS sequence"/>
</dbReference>
<dbReference type="CDD" id="cd02440">
    <property type="entry name" value="AdoMet_MTases"/>
    <property type="match status" value="1"/>
</dbReference>
<evidence type="ECO:0000259" key="7">
    <source>
        <dbReference type="Pfam" id="PF05175"/>
    </source>
</evidence>
<dbReference type="PROSITE" id="PS00092">
    <property type="entry name" value="N6_MTASE"/>
    <property type="match status" value="1"/>
</dbReference>
<dbReference type="AlphaFoldDB" id="A0A0G4JWR4"/>
<evidence type="ECO:0000256" key="3">
    <source>
        <dbReference type="ARBA" id="ARBA00022679"/>
    </source>
</evidence>
<dbReference type="EC" id="2.1.1.223" evidence="6"/>
<comment type="function">
    <text evidence="6">Specifically methylates the adenine in position 37 of tRNA(1)(Val) (anticodon cmo5UAC).</text>
</comment>
<evidence type="ECO:0000256" key="6">
    <source>
        <dbReference type="HAMAP-Rule" id="MF_01872"/>
    </source>
</evidence>
<keyword evidence="3 6" id="KW-0808">Transferase</keyword>
<dbReference type="PANTHER" id="PTHR47739">
    <property type="entry name" value="TRNA1(VAL) (ADENINE(37)-N6)-METHYLTRANSFERASE"/>
    <property type="match status" value="1"/>
</dbReference>
<evidence type="ECO:0000256" key="2">
    <source>
        <dbReference type="ARBA" id="ARBA00022603"/>
    </source>
</evidence>
<dbReference type="InterPro" id="IPR022882">
    <property type="entry name" value="tRNA_adenine-N6_MeTrfase"/>
</dbReference>
<name>A0A0G4JWR4_9GAMM</name>
<dbReference type="InterPro" id="IPR029063">
    <property type="entry name" value="SAM-dependent_MTases_sf"/>
</dbReference>
<keyword evidence="9" id="KW-1185">Reference proteome</keyword>
<dbReference type="GO" id="GO:0008033">
    <property type="term" value="P:tRNA processing"/>
    <property type="evidence" value="ECO:0007669"/>
    <property type="project" value="UniProtKB-UniRule"/>
</dbReference>
<evidence type="ECO:0000256" key="5">
    <source>
        <dbReference type="ARBA" id="ARBA00022694"/>
    </source>
</evidence>
<dbReference type="InterPro" id="IPR050210">
    <property type="entry name" value="tRNA_Adenine-N(6)_MTase"/>
</dbReference>
<comment type="similarity">
    <text evidence="6">Belongs to the methyltransferase superfamily. tRNA (adenine-N(6)-)-methyltransferase family.</text>
</comment>
<dbReference type="EMBL" id="CGIG01000001">
    <property type="protein sequence ID" value="CPR17767.1"/>
    <property type="molecule type" value="Genomic_DNA"/>
</dbReference>
<dbReference type="Pfam" id="PF05175">
    <property type="entry name" value="MTS"/>
    <property type="match status" value="1"/>
</dbReference>
<accession>A0A0G4JWR4</accession>
<dbReference type="GO" id="GO:0005737">
    <property type="term" value="C:cytoplasm"/>
    <property type="evidence" value="ECO:0007669"/>
    <property type="project" value="UniProtKB-SubCell"/>
</dbReference>
<dbReference type="RefSeq" id="WP_048637824.1">
    <property type="nucleotide sequence ID" value="NZ_CGIG01000001.1"/>
</dbReference>
<evidence type="ECO:0000256" key="4">
    <source>
        <dbReference type="ARBA" id="ARBA00022691"/>
    </source>
</evidence>
<evidence type="ECO:0000313" key="8">
    <source>
        <dbReference type="EMBL" id="CPR17767.1"/>
    </source>
</evidence>
<dbReference type="Gene3D" id="3.40.50.150">
    <property type="entry name" value="Vaccinia Virus protein VP39"/>
    <property type="match status" value="1"/>
</dbReference>
<reference evidence="9" key="1">
    <citation type="submission" date="2015-01" db="EMBL/GenBank/DDBJ databases">
        <authorList>
            <person name="Paterson Steve"/>
        </authorList>
    </citation>
    <scope>NUCLEOTIDE SEQUENCE [LARGE SCALE GENOMIC DNA]</scope>
    <source>
        <strain evidence="9">OBR1</strain>
    </source>
</reference>
<dbReference type="GO" id="GO:0032259">
    <property type="term" value="P:methylation"/>
    <property type="evidence" value="ECO:0007669"/>
    <property type="project" value="UniProtKB-KW"/>
</dbReference>
<dbReference type="OrthoDB" id="5383291at2"/>